<reference evidence="2" key="1">
    <citation type="journal article" date="2019" name="Int. J. Syst. Evol. Microbiol.">
        <title>The Global Catalogue of Microorganisms (GCM) 10K type strain sequencing project: providing services to taxonomists for standard genome sequencing and annotation.</title>
        <authorList>
            <consortium name="The Broad Institute Genomics Platform"/>
            <consortium name="The Broad Institute Genome Sequencing Center for Infectious Disease"/>
            <person name="Wu L."/>
            <person name="Ma J."/>
        </authorList>
    </citation>
    <scope>NUCLEOTIDE SEQUENCE [LARGE SCALE GENOMIC DNA]</scope>
    <source>
        <strain evidence="2">JCM 16259</strain>
    </source>
</reference>
<accession>A0ABP5ZKE7</accession>
<organism evidence="1 2">
    <name type="scientific">Terrabacter carboxydivorans</name>
    <dbReference type="NCBI Taxonomy" id="619730"/>
    <lineage>
        <taxon>Bacteria</taxon>
        <taxon>Bacillati</taxon>
        <taxon>Actinomycetota</taxon>
        <taxon>Actinomycetes</taxon>
        <taxon>Micrococcales</taxon>
        <taxon>Intrasporangiaceae</taxon>
        <taxon>Terrabacter</taxon>
    </lineage>
</organism>
<comment type="caution">
    <text evidence="1">The sequence shown here is derived from an EMBL/GenBank/DDBJ whole genome shotgun (WGS) entry which is preliminary data.</text>
</comment>
<evidence type="ECO:0000313" key="2">
    <source>
        <dbReference type="Proteomes" id="UP001500730"/>
    </source>
</evidence>
<evidence type="ECO:0000313" key="1">
    <source>
        <dbReference type="EMBL" id="GAA2499094.1"/>
    </source>
</evidence>
<name>A0ABP5ZKE7_9MICO</name>
<sequence length="79" mass="8717">MLEHVAAWPERVWAIEGCEGIGRHIAHRLIADGQVVVDVPAKLSARARVLATGQGRKTARPPRTRLRWSARGWPGCARS</sequence>
<keyword evidence="2" id="KW-1185">Reference proteome</keyword>
<dbReference type="EMBL" id="BAAARE010000026">
    <property type="protein sequence ID" value="GAA2499094.1"/>
    <property type="molecule type" value="Genomic_DNA"/>
</dbReference>
<protein>
    <recommendedName>
        <fullName evidence="3">Transposase</fullName>
    </recommendedName>
</protein>
<dbReference type="Proteomes" id="UP001500730">
    <property type="component" value="Unassembled WGS sequence"/>
</dbReference>
<gene>
    <name evidence="1" type="ORF">GCM10009858_41780</name>
</gene>
<evidence type="ECO:0008006" key="3">
    <source>
        <dbReference type="Google" id="ProtNLM"/>
    </source>
</evidence>
<proteinExistence type="predicted"/>